<dbReference type="PANTHER" id="PTHR10622:SF13">
    <property type="entry name" value="NACHT DOMAIN-CONTAINING PROTEIN"/>
    <property type="match status" value="1"/>
</dbReference>
<evidence type="ECO:0000256" key="1">
    <source>
        <dbReference type="PROSITE-ProRule" id="PRU00339"/>
    </source>
</evidence>
<dbReference type="OrthoDB" id="674604at2759"/>
<sequence length="758" mass="86612">MRLLERDSNGEFSLTKDLVNNLPAYAILSHTWGDDNQEVTFQDLTERSGKSKAGYQKIRFCGEQAARDGLRYFWVDTCCINKSDAAELQKSINSMFRWYNNAVKCYVYLSDISIPDDKVKSQSEIDFESAFRTAKWFTRGWTLQELLAPSSVEFFSANYKRLGDKFSLEHLIHERTGIPVEALHGYDPTTYSVDERVSWVAKRETKHEEDMAYSLLGIFGIFLPLIYGEGKEHAFRRLHEEVERASKGHNFEDFSVAFSLSGVSETEHFVARETELIEMHKTLSGNSNRRIAILHGLGGIGKTQLSVAYAKRYRDSYSAIFWFNIRDEDSLKQSFVKAAKRILREHPSVSRLSGINMKENLDEAIDAVKEWLSLPKNTRWLAIYDNYDNPKLPDKTDPTVLDIQQFLPESYQGSIIITTRSSQVTIGHQIQIRKLENEKDSLKILLNTSRREGLINDPDAIKVAKKLDGLPLALATAGAYLKQVAMSFSAYLRLYEASWLKLQESSPRLPSYDRTLYSTWQLSFDHVNQQNRLSAKLLRLWAYFDNQDLWFELLQHGDFEDPEWIRELAKDELSFHGTVRVLSDYGLVEVDRSPQERIESQGYTIHGCVHSWSVHVLNQVWDYDLARVAVKFVGSHAPEEQAVQSWLTQRRLLPHAARCSYILSNGLVTVDGVAWACHNLGDLYTSQGKLAEAGQMYQRALQGYEKALGMEHTSTLNTVNNLGLLYTEQGKLAEAGQLYQRALQGKEKALGMEHTSTL</sequence>
<evidence type="ECO:0000313" key="5">
    <source>
        <dbReference type="Proteomes" id="UP000235672"/>
    </source>
</evidence>
<protein>
    <submittedName>
        <fullName evidence="4">Kinesin light chain 1</fullName>
    </submittedName>
</protein>
<dbReference type="InterPro" id="IPR002182">
    <property type="entry name" value="NB-ARC"/>
</dbReference>
<dbReference type="InterPro" id="IPR027417">
    <property type="entry name" value="P-loop_NTPase"/>
</dbReference>
<dbReference type="Pfam" id="PF13424">
    <property type="entry name" value="TPR_12"/>
    <property type="match status" value="1"/>
</dbReference>
<keyword evidence="1" id="KW-0802">TPR repeat</keyword>
<dbReference type="GO" id="GO:0043531">
    <property type="term" value="F:ADP binding"/>
    <property type="evidence" value="ECO:0007669"/>
    <property type="project" value="InterPro"/>
</dbReference>
<dbReference type="PANTHER" id="PTHR10622">
    <property type="entry name" value="HET DOMAIN-CONTAINING PROTEIN"/>
    <property type="match status" value="1"/>
</dbReference>
<dbReference type="Proteomes" id="UP000235672">
    <property type="component" value="Unassembled WGS sequence"/>
</dbReference>
<feature type="non-terminal residue" evidence="4">
    <location>
        <position position="758"/>
    </location>
</feature>
<evidence type="ECO:0000313" key="4">
    <source>
        <dbReference type="EMBL" id="PMD14106.1"/>
    </source>
</evidence>
<feature type="repeat" description="TPR" evidence="1">
    <location>
        <begin position="716"/>
        <end position="749"/>
    </location>
</feature>
<dbReference type="Gene3D" id="3.40.50.300">
    <property type="entry name" value="P-loop containing nucleotide triphosphate hydrolases"/>
    <property type="match status" value="1"/>
</dbReference>
<feature type="repeat" description="TPR" evidence="1">
    <location>
        <begin position="674"/>
        <end position="707"/>
    </location>
</feature>
<reference evidence="4 5" key="1">
    <citation type="submission" date="2016-05" db="EMBL/GenBank/DDBJ databases">
        <title>A degradative enzymes factory behind the ericoid mycorrhizal symbiosis.</title>
        <authorList>
            <consortium name="DOE Joint Genome Institute"/>
            <person name="Martino E."/>
            <person name="Morin E."/>
            <person name="Grelet G."/>
            <person name="Kuo A."/>
            <person name="Kohler A."/>
            <person name="Daghino S."/>
            <person name="Barry K."/>
            <person name="Choi C."/>
            <person name="Cichocki N."/>
            <person name="Clum A."/>
            <person name="Copeland A."/>
            <person name="Hainaut M."/>
            <person name="Haridas S."/>
            <person name="Labutti K."/>
            <person name="Lindquist E."/>
            <person name="Lipzen A."/>
            <person name="Khouja H.-R."/>
            <person name="Murat C."/>
            <person name="Ohm R."/>
            <person name="Olson A."/>
            <person name="Spatafora J."/>
            <person name="Veneault-Fourrey C."/>
            <person name="Henrissat B."/>
            <person name="Grigoriev I."/>
            <person name="Martin F."/>
            <person name="Perotto S."/>
        </authorList>
    </citation>
    <scope>NUCLEOTIDE SEQUENCE [LARGE SCALE GENOMIC DNA]</scope>
    <source>
        <strain evidence="4 5">UAMH 7357</strain>
    </source>
</reference>
<dbReference type="SUPFAM" id="SSF52540">
    <property type="entry name" value="P-loop containing nucleoside triphosphate hydrolases"/>
    <property type="match status" value="1"/>
</dbReference>
<feature type="domain" description="NB-ARC" evidence="2">
    <location>
        <begin position="273"/>
        <end position="438"/>
    </location>
</feature>
<dbReference type="PROSITE" id="PS50005">
    <property type="entry name" value="TPR"/>
    <property type="match status" value="2"/>
</dbReference>
<dbReference type="STRING" id="1745343.A0A2J6PJN9"/>
<dbReference type="InterPro" id="IPR019734">
    <property type="entry name" value="TPR_rpt"/>
</dbReference>
<proteinExistence type="predicted"/>
<dbReference type="SUPFAM" id="SSF48452">
    <property type="entry name" value="TPR-like"/>
    <property type="match status" value="1"/>
</dbReference>
<dbReference type="EMBL" id="KZ613524">
    <property type="protein sequence ID" value="PMD14106.1"/>
    <property type="molecule type" value="Genomic_DNA"/>
</dbReference>
<dbReference type="PRINTS" id="PR00364">
    <property type="entry name" value="DISEASERSIST"/>
</dbReference>
<dbReference type="InterPro" id="IPR010730">
    <property type="entry name" value="HET"/>
</dbReference>
<name>A0A2J6PJN9_9HELO</name>
<keyword evidence="5" id="KW-1185">Reference proteome</keyword>
<gene>
    <name evidence="4" type="ORF">NA56DRAFT_651079</name>
</gene>
<evidence type="ECO:0000259" key="3">
    <source>
        <dbReference type="Pfam" id="PF06985"/>
    </source>
</evidence>
<dbReference type="AlphaFoldDB" id="A0A2J6PJN9"/>
<accession>A0A2J6PJN9</accession>
<feature type="domain" description="Heterokaryon incompatibility" evidence="3">
    <location>
        <begin position="25"/>
        <end position="145"/>
    </location>
</feature>
<organism evidence="4 5">
    <name type="scientific">Hyaloscypha hepaticicola</name>
    <dbReference type="NCBI Taxonomy" id="2082293"/>
    <lineage>
        <taxon>Eukaryota</taxon>
        <taxon>Fungi</taxon>
        <taxon>Dikarya</taxon>
        <taxon>Ascomycota</taxon>
        <taxon>Pezizomycotina</taxon>
        <taxon>Leotiomycetes</taxon>
        <taxon>Helotiales</taxon>
        <taxon>Hyaloscyphaceae</taxon>
        <taxon>Hyaloscypha</taxon>
    </lineage>
</organism>
<dbReference type="Pfam" id="PF00931">
    <property type="entry name" value="NB-ARC"/>
    <property type="match status" value="1"/>
</dbReference>
<dbReference type="Gene3D" id="1.25.40.10">
    <property type="entry name" value="Tetratricopeptide repeat domain"/>
    <property type="match status" value="1"/>
</dbReference>
<dbReference type="Pfam" id="PF06985">
    <property type="entry name" value="HET"/>
    <property type="match status" value="1"/>
</dbReference>
<evidence type="ECO:0000259" key="2">
    <source>
        <dbReference type="Pfam" id="PF00931"/>
    </source>
</evidence>
<dbReference type="InterPro" id="IPR011990">
    <property type="entry name" value="TPR-like_helical_dom_sf"/>
</dbReference>